<dbReference type="InterPro" id="IPR009061">
    <property type="entry name" value="DNA-bd_dom_put_sf"/>
</dbReference>
<dbReference type="GO" id="GO:0004826">
    <property type="term" value="F:phenylalanine-tRNA ligase activity"/>
    <property type="evidence" value="ECO:0007669"/>
    <property type="project" value="UniProtKB-UniRule"/>
</dbReference>
<dbReference type="Gene3D" id="3.30.56.10">
    <property type="match status" value="2"/>
</dbReference>
<comment type="catalytic activity">
    <reaction evidence="14 15">
        <text>tRNA(Phe) + L-phenylalanine + ATP = L-phenylalanyl-tRNA(Phe) + AMP + diphosphate + H(+)</text>
        <dbReference type="Rhea" id="RHEA:19413"/>
        <dbReference type="Rhea" id="RHEA-COMP:9668"/>
        <dbReference type="Rhea" id="RHEA-COMP:9699"/>
        <dbReference type="ChEBI" id="CHEBI:15378"/>
        <dbReference type="ChEBI" id="CHEBI:30616"/>
        <dbReference type="ChEBI" id="CHEBI:33019"/>
        <dbReference type="ChEBI" id="CHEBI:58095"/>
        <dbReference type="ChEBI" id="CHEBI:78442"/>
        <dbReference type="ChEBI" id="CHEBI:78531"/>
        <dbReference type="ChEBI" id="CHEBI:456215"/>
        <dbReference type="EC" id="6.1.1.20"/>
    </reaction>
</comment>
<evidence type="ECO:0000256" key="12">
    <source>
        <dbReference type="ARBA" id="ARBA00022917"/>
    </source>
</evidence>
<keyword evidence="9 15" id="KW-0067">ATP-binding</keyword>
<feature type="binding site" evidence="15">
    <location>
        <position position="463"/>
    </location>
    <ligand>
        <name>Mg(2+)</name>
        <dbReference type="ChEBI" id="CHEBI:18420"/>
        <note>shared with alpha subunit</note>
    </ligand>
</feature>
<dbReference type="InterPro" id="IPR002547">
    <property type="entry name" value="tRNA-bd_dom"/>
</dbReference>
<evidence type="ECO:0000256" key="13">
    <source>
        <dbReference type="ARBA" id="ARBA00023146"/>
    </source>
</evidence>
<dbReference type="GO" id="GO:0005524">
    <property type="term" value="F:ATP binding"/>
    <property type="evidence" value="ECO:0007669"/>
    <property type="project" value="UniProtKB-UniRule"/>
</dbReference>
<dbReference type="Pfam" id="PF03483">
    <property type="entry name" value="B3_4"/>
    <property type="match status" value="1"/>
</dbReference>
<evidence type="ECO:0000256" key="11">
    <source>
        <dbReference type="ARBA" id="ARBA00022884"/>
    </source>
</evidence>
<dbReference type="RefSeq" id="WP_004089946.1">
    <property type="nucleotide sequence ID" value="NZ_JH417489.1"/>
</dbReference>
<accession>G9Y2P9</accession>
<evidence type="ECO:0000256" key="10">
    <source>
        <dbReference type="ARBA" id="ARBA00022842"/>
    </source>
</evidence>
<comment type="subcellular location">
    <subcellularLocation>
        <location evidence="1 15">Cytoplasm</location>
    </subcellularLocation>
</comment>
<keyword evidence="8 15" id="KW-0547">Nucleotide-binding</keyword>
<dbReference type="SMART" id="SM00896">
    <property type="entry name" value="FDX-ACB"/>
    <property type="match status" value="1"/>
</dbReference>
<gene>
    <name evidence="15" type="primary">pheT</name>
    <name evidence="20" type="ORF">HMPREF0454_00537</name>
</gene>
<dbReference type="GO" id="GO:0000287">
    <property type="term" value="F:magnesium ion binding"/>
    <property type="evidence" value="ECO:0007669"/>
    <property type="project" value="UniProtKB-UniRule"/>
</dbReference>
<dbReference type="InterPro" id="IPR004532">
    <property type="entry name" value="Phe-tRNA-ligase_IIc_bsu_bact"/>
</dbReference>
<evidence type="ECO:0000256" key="2">
    <source>
        <dbReference type="ARBA" id="ARBA00008653"/>
    </source>
</evidence>
<dbReference type="FunFam" id="3.30.70.380:FF:000001">
    <property type="entry name" value="Phenylalanine--tRNA ligase beta subunit"/>
    <property type="match status" value="1"/>
</dbReference>
<evidence type="ECO:0000259" key="18">
    <source>
        <dbReference type="PROSITE" id="PS51447"/>
    </source>
</evidence>
<keyword evidence="7 15" id="KW-0479">Metal-binding</keyword>
<comment type="caution">
    <text evidence="20">The sequence shown here is derived from an EMBL/GenBank/DDBJ whole genome shotgun (WGS) entry which is preliminary data.</text>
</comment>
<keyword evidence="4 15" id="KW-0963">Cytoplasm</keyword>
<dbReference type="SMART" id="SM00873">
    <property type="entry name" value="B3_4"/>
    <property type="match status" value="1"/>
</dbReference>
<dbReference type="Gene3D" id="2.40.50.140">
    <property type="entry name" value="Nucleic acid-binding proteins"/>
    <property type="match status" value="1"/>
</dbReference>
<evidence type="ECO:0000256" key="15">
    <source>
        <dbReference type="HAMAP-Rule" id="MF_00283"/>
    </source>
</evidence>
<keyword evidence="10 15" id="KW-0460">Magnesium</keyword>
<evidence type="ECO:0000256" key="6">
    <source>
        <dbReference type="ARBA" id="ARBA00022598"/>
    </source>
</evidence>
<dbReference type="InterPro" id="IPR041616">
    <property type="entry name" value="PheRS_beta_core"/>
</dbReference>
<dbReference type="InterPro" id="IPR036690">
    <property type="entry name" value="Fdx_antiC-bd_sf"/>
</dbReference>
<evidence type="ECO:0000313" key="21">
    <source>
        <dbReference type="Proteomes" id="UP000005959"/>
    </source>
</evidence>
<dbReference type="GO" id="GO:0000049">
    <property type="term" value="F:tRNA binding"/>
    <property type="evidence" value="ECO:0007669"/>
    <property type="project" value="UniProtKB-UniRule"/>
</dbReference>
<dbReference type="SUPFAM" id="SSF54991">
    <property type="entry name" value="Anticodon-binding domain of PheRS"/>
    <property type="match status" value="1"/>
</dbReference>
<dbReference type="Gene3D" id="3.50.40.10">
    <property type="entry name" value="Phenylalanyl-trna Synthetase, Chain B, domain 3"/>
    <property type="match status" value="1"/>
</dbReference>
<evidence type="ECO:0000256" key="3">
    <source>
        <dbReference type="ARBA" id="ARBA00011209"/>
    </source>
</evidence>
<dbReference type="Gene3D" id="3.30.70.380">
    <property type="entry name" value="Ferrodoxin-fold anticodon-binding domain"/>
    <property type="match status" value="1"/>
</dbReference>
<dbReference type="FunFam" id="3.30.56.10:FF:000002">
    <property type="entry name" value="Phenylalanine--tRNA ligase beta subunit"/>
    <property type="match status" value="1"/>
</dbReference>
<evidence type="ECO:0000259" key="19">
    <source>
        <dbReference type="PROSITE" id="PS51483"/>
    </source>
</evidence>
<evidence type="ECO:0000313" key="20">
    <source>
        <dbReference type="EMBL" id="EHM46672.1"/>
    </source>
</evidence>
<dbReference type="Pfam" id="PF01588">
    <property type="entry name" value="tRNA_bind"/>
    <property type="match status" value="1"/>
</dbReference>
<comment type="similarity">
    <text evidence="2 15">Belongs to the phenylalanyl-tRNA synthetase beta subunit family. Type 1 subfamily.</text>
</comment>
<organism evidence="20 21">
    <name type="scientific">Hafnia alvei ATCC 51873</name>
    <dbReference type="NCBI Taxonomy" id="1002364"/>
    <lineage>
        <taxon>Bacteria</taxon>
        <taxon>Pseudomonadati</taxon>
        <taxon>Pseudomonadota</taxon>
        <taxon>Gammaproteobacteria</taxon>
        <taxon>Enterobacterales</taxon>
        <taxon>Hafniaceae</taxon>
        <taxon>Hafnia</taxon>
    </lineage>
</organism>
<feature type="binding site" evidence="15">
    <location>
        <position position="464"/>
    </location>
    <ligand>
        <name>Mg(2+)</name>
        <dbReference type="ChEBI" id="CHEBI:18420"/>
        <note>shared with alpha subunit</note>
    </ligand>
</feature>
<dbReference type="SMART" id="SM00874">
    <property type="entry name" value="B5"/>
    <property type="match status" value="1"/>
</dbReference>
<dbReference type="InterPro" id="IPR005121">
    <property type="entry name" value="Fdx_antiC-bd"/>
</dbReference>
<dbReference type="InterPro" id="IPR045864">
    <property type="entry name" value="aa-tRNA-synth_II/BPL/LPL"/>
</dbReference>
<comment type="subunit">
    <text evidence="3 15">Tetramer of two alpha and two beta subunits.</text>
</comment>
<dbReference type="PATRIC" id="fig|1002364.3.peg.487"/>
<evidence type="ECO:0000256" key="4">
    <source>
        <dbReference type="ARBA" id="ARBA00022490"/>
    </source>
</evidence>
<dbReference type="PROSITE" id="PS50886">
    <property type="entry name" value="TRBD"/>
    <property type="match status" value="1"/>
</dbReference>
<evidence type="ECO:0000256" key="16">
    <source>
        <dbReference type="PROSITE-ProRule" id="PRU00209"/>
    </source>
</evidence>
<dbReference type="PROSITE" id="PS51483">
    <property type="entry name" value="B5"/>
    <property type="match status" value="1"/>
</dbReference>
<dbReference type="GO" id="GO:0009328">
    <property type="term" value="C:phenylalanine-tRNA ligase complex"/>
    <property type="evidence" value="ECO:0007669"/>
    <property type="project" value="TreeGrafter"/>
</dbReference>
<dbReference type="InterPro" id="IPR005146">
    <property type="entry name" value="B3/B4_tRNA-bd"/>
</dbReference>
<dbReference type="PANTHER" id="PTHR10947">
    <property type="entry name" value="PHENYLALANYL-TRNA SYNTHETASE BETA CHAIN AND LEUCINE-RICH REPEAT-CONTAINING PROTEIN 47"/>
    <property type="match status" value="1"/>
</dbReference>
<protein>
    <recommendedName>
        <fullName evidence="15">Phenylalanine--tRNA ligase beta subunit</fullName>
        <ecNumber evidence="15">6.1.1.20</ecNumber>
    </recommendedName>
    <alternativeName>
        <fullName evidence="15">Phenylalanyl-tRNA synthetase beta subunit</fullName>
        <shortName evidence="15">PheRS</shortName>
    </alternativeName>
</protein>
<feature type="domain" description="TRNA-binding" evidence="17">
    <location>
        <begin position="39"/>
        <end position="148"/>
    </location>
</feature>
<dbReference type="InterPro" id="IPR005147">
    <property type="entry name" value="tRNA_synthase_B5-dom"/>
</dbReference>
<feature type="binding site" evidence="15">
    <location>
        <position position="460"/>
    </location>
    <ligand>
        <name>Mg(2+)</name>
        <dbReference type="ChEBI" id="CHEBI:18420"/>
        <note>shared with alpha subunit</note>
    </ligand>
</feature>
<dbReference type="AlphaFoldDB" id="G9Y2P9"/>
<evidence type="ECO:0000256" key="9">
    <source>
        <dbReference type="ARBA" id="ARBA00022840"/>
    </source>
</evidence>
<keyword evidence="11 16" id="KW-0694">RNA-binding</keyword>
<dbReference type="HAMAP" id="MF_00283">
    <property type="entry name" value="Phe_tRNA_synth_beta1"/>
    <property type="match status" value="1"/>
</dbReference>
<dbReference type="InterPro" id="IPR045060">
    <property type="entry name" value="Phe-tRNA-ligase_IIc_bsu"/>
</dbReference>
<reference evidence="20 21" key="1">
    <citation type="submission" date="2011-08" db="EMBL/GenBank/DDBJ databases">
        <authorList>
            <person name="Weinstock G."/>
            <person name="Sodergren E."/>
            <person name="Clifton S."/>
            <person name="Fulton L."/>
            <person name="Fulton B."/>
            <person name="Courtney L."/>
            <person name="Fronick C."/>
            <person name="Harrison M."/>
            <person name="Strong C."/>
            <person name="Farmer C."/>
            <person name="Delahaunty K."/>
            <person name="Markovic C."/>
            <person name="Hall O."/>
            <person name="Minx P."/>
            <person name="Tomlinson C."/>
            <person name="Mitreva M."/>
            <person name="Hou S."/>
            <person name="Chen J."/>
            <person name="Wollam A."/>
            <person name="Pepin K.H."/>
            <person name="Johnson M."/>
            <person name="Bhonagiri V."/>
            <person name="Zhang X."/>
            <person name="Suruliraj S."/>
            <person name="Warren W."/>
            <person name="Chinwalla A."/>
            <person name="Mardis E.R."/>
            <person name="Wilson R.K."/>
        </authorList>
    </citation>
    <scope>NUCLEOTIDE SEQUENCE [LARGE SCALE GENOMIC DNA]</scope>
    <source>
        <strain evidence="20 21">ATCC 51873</strain>
    </source>
</reference>
<evidence type="ECO:0000256" key="8">
    <source>
        <dbReference type="ARBA" id="ARBA00022741"/>
    </source>
</evidence>
<evidence type="ECO:0000256" key="1">
    <source>
        <dbReference type="ARBA" id="ARBA00004496"/>
    </source>
</evidence>
<sequence length="795" mass="87338">MKFSELWLREWVNPAISSEALSEQITMAGLEVDGVEPVAGEFNGVFVGEVVECGQHPNADKLRVTKVNVGGERLLDIVCGAPNCRKGLKVAVATIGAVLPGDFKIKAAKLRGEPSEGMLCSFSELGISEDHDGIIELPADAPIGTDIREYLQLNDSTIEISVTPNRADCLGIIGVARDVAVLNKLALNEPAMDAVPAAIHDTFPITVESPEACPRYLGRVVKGINVKAATPLWMREKLRRCGIRSIDPVVDVTNYVLLELGQPMHAFDLNRLEGGIVVRMAKEGEKLTLLDGNEATLSSDTLVIADQQKALAMGGIFGGEHSGVNAETQDVLLECAYFNPLSITGRARRQGLHTDASHRYERGVDPALQAKAMERATRLLLDICGGHAGPVIDVTNEASLPKRATITLRREKLDRLIGHHVADAQVTDILERLGCKVSFANNTWQAVAPSWRFDMEIEEDLVEEVARIYGYNNIPDVPVKADLIMTSHREANLPLKRVKTMLVDRGYQEAITYSFVDPKIQALLHPSEESLILPSPISVEMSAMRLSLWSGLLSAVVYNQNRQQSRVRLFETGLRFVPDTAANLGIRQDVMLAGVIAGNRYEEHWNLERQVVDFYDLKGDLEAILDLTGKLDDVQFKAETNPALHPGQSAAIYLAGKRVGFIGVVHPDLERKLDLNGRTVVFEIEWEALAERRIPQAREISRYPANRRDIAVVVAENVPAEDILAECKKVGVNQVVGVNLFDVYRGKGVAEGYKSLAISLVLQDTTRTLEEEEIAATVAKCVEALKQRFQASLRD</sequence>
<dbReference type="FunFam" id="2.40.50.140:FF:000045">
    <property type="entry name" value="Phenylalanine--tRNA ligase beta subunit"/>
    <property type="match status" value="1"/>
</dbReference>
<evidence type="ECO:0000259" key="17">
    <source>
        <dbReference type="PROSITE" id="PS50886"/>
    </source>
</evidence>
<feature type="domain" description="FDX-ACB" evidence="18">
    <location>
        <begin position="701"/>
        <end position="794"/>
    </location>
</feature>
<dbReference type="NCBIfam" id="NF045760">
    <property type="entry name" value="YtpR"/>
    <property type="match status" value="1"/>
</dbReference>
<dbReference type="PANTHER" id="PTHR10947:SF0">
    <property type="entry name" value="PHENYLALANINE--TRNA LIGASE BETA SUBUNIT"/>
    <property type="match status" value="1"/>
</dbReference>
<evidence type="ECO:0000256" key="7">
    <source>
        <dbReference type="ARBA" id="ARBA00022723"/>
    </source>
</evidence>
<keyword evidence="5 16" id="KW-0820">tRNA-binding</keyword>
<dbReference type="FunFam" id="3.30.930.10:FF:000022">
    <property type="entry name" value="Phenylalanine--tRNA ligase beta subunit"/>
    <property type="match status" value="1"/>
</dbReference>
<name>G9Y2P9_HAFAL</name>
<dbReference type="CDD" id="cd00769">
    <property type="entry name" value="PheRS_beta_core"/>
    <property type="match status" value="1"/>
</dbReference>
<dbReference type="SUPFAM" id="SSF55681">
    <property type="entry name" value="Class II aaRS and biotin synthetases"/>
    <property type="match status" value="1"/>
</dbReference>
<evidence type="ECO:0000256" key="14">
    <source>
        <dbReference type="ARBA" id="ARBA00049255"/>
    </source>
</evidence>
<dbReference type="Pfam" id="PF03484">
    <property type="entry name" value="B5"/>
    <property type="match status" value="1"/>
</dbReference>
<feature type="binding site" evidence="15">
    <location>
        <position position="454"/>
    </location>
    <ligand>
        <name>Mg(2+)</name>
        <dbReference type="ChEBI" id="CHEBI:18420"/>
        <note>shared with alpha subunit</note>
    </ligand>
</feature>
<dbReference type="InterPro" id="IPR033714">
    <property type="entry name" value="tRNA_bind_bactPheRS"/>
</dbReference>
<proteinExistence type="inferred from homology"/>
<dbReference type="FunFam" id="3.50.40.10:FF:000001">
    <property type="entry name" value="Phenylalanine--tRNA ligase beta subunit"/>
    <property type="match status" value="1"/>
</dbReference>
<dbReference type="SUPFAM" id="SSF56037">
    <property type="entry name" value="PheT/TilS domain"/>
    <property type="match status" value="1"/>
</dbReference>
<dbReference type="HOGENOM" id="CLU_016891_0_0_6"/>
<dbReference type="NCBIfam" id="TIGR00472">
    <property type="entry name" value="pheT_bact"/>
    <property type="match status" value="1"/>
</dbReference>
<dbReference type="Proteomes" id="UP000005959">
    <property type="component" value="Unassembled WGS sequence"/>
</dbReference>
<keyword evidence="12 15" id="KW-0648">Protein biosynthesis</keyword>
<dbReference type="SUPFAM" id="SSF50249">
    <property type="entry name" value="Nucleic acid-binding proteins"/>
    <property type="match status" value="1"/>
</dbReference>
<dbReference type="CDD" id="cd02796">
    <property type="entry name" value="tRNA_bind_bactPheRS"/>
    <property type="match status" value="1"/>
</dbReference>
<evidence type="ECO:0000256" key="5">
    <source>
        <dbReference type="ARBA" id="ARBA00022555"/>
    </source>
</evidence>
<dbReference type="EC" id="6.1.1.20" evidence="15"/>
<dbReference type="InterPro" id="IPR020825">
    <property type="entry name" value="Phe-tRNA_synthase-like_B3/B4"/>
</dbReference>
<dbReference type="Gene3D" id="3.30.930.10">
    <property type="entry name" value="Bira Bifunctional Protein, Domain 2"/>
    <property type="match status" value="1"/>
</dbReference>
<dbReference type="Pfam" id="PF17759">
    <property type="entry name" value="tRNA_synthFbeta"/>
    <property type="match status" value="1"/>
</dbReference>
<keyword evidence="6 15" id="KW-0436">Ligase</keyword>
<dbReference type="EMBL" id="AGCI01000010">
    <property type="protein sequence ID" value="EHM46672.1"/>
    <property type="molecule type" value="Genomic_DNA"/>
</dbReference>
<dbReference type="SUPFAM" id="SSF46955">
    <property type="entry name" value="Putative DNA-binding domain"/>
    <property type="match status" value="1"/>
</dbReference>
<dbReference type="GO" id="GO:0006432">
    <property type="term" value="P:phenylalanyl-tRNA aminoacylation"/>
    <property type="evidence" value="ECO:0007669"/>
    <property type="project" value="UniProtKB-UniRule"/>
</dbReference>
<dbReference type="InterPro" id="IPR012340">
    <property type="entry name" value="NA-bd_OB-fold"/>
</dbReference>
<keyword evidence="13 15" id="KW-0030">Aminoacyl-tRNA synthetase</keyword>
<dbReference type="PROSITE" id="PS51447">
    <property type="entry name" value="FDX_ACB"/>
    <property type="match status" value="1"/>
</dbReference>
<feature type="domain" description="B5" evidence="19">
    <location>
        <begin position="401"/>
        <end position="476"/>
    </location>
</feature>
<dbReference type="Pfam" id="PF03147">
    <property type="entry name" value="FDX-ACB"/>
    <property type="match status" value="1"/>
</dbReference>
<comment type="cofactor">
    <cofactor evidence="15">
        <name>Mg(2+)</name>
        <dbReference type="ChEBI" id="CHEBI:18420"/>
    </cofactor>
    <text evidence="15">Binds 2 magnesium ions per tetramer.</text>
</comment>